<accession>A0AAN5CXW8</accession>
<reference evidence="2" key="1">
    <citation type="submission" date="2022-10" db="EMBL/GenBank/DDBJ databases">
        <title>Genome assembly of Pristionchus species.</title>
        <authorList>
            <person name="Yoshida K."/>
            <person name="Sommer R.J."/>
        </authorList>
    </citation>
    <scope>NUCLEOTIDE SEQUENCE [LARGE SCALE GENOMIC DNA]</scope>
    <source>
        <strain evidence="2">RS5460</strain>
    </source>
</reference>
<name>A0AAN5CXW8_9BILA</name>
<dbReference type="EMBL" id="BTRK01000005">
    <property type="protein sequence ID" value="GMR52938.1"/>
    <property type="molecule type" value="Genomic_DNA"/>
</dbReference>
<sequence length="90" mass="10188">LARFITCDSFLFQFRRHQASSHVEQCYAREALLPLFRTASLAVEPFVINDNSVGFFVASLDFKTDIMSIVVLNLSDERVYLQDVEPPSGS</sequence>
<protein>
    <submittedName>
        <fullName evidence="1">Uncharacterized protein</fullName>
    </submittedName>
</protein>
<feature type="non-terminal residue" evidence="1">
    <location>
        <position position="90"/>
    </location>
</feature>
<dbReference type="AlphaFoldDB" id="A0AAN5CXW8"/>
<evidence type="ECO:0000313" key="2">
    <source>
        <dbReference type="Proteomes" id="UP001328107"/>
    </source>
</evidence>
<comment type="caution">
    <text evidence="1">The sequence shown here is derived from an EMBL/GenBank/DDBJ whole genome shotgun (WGS) entry which is preliminary data.</text>
</comment>
<organism evidence="1 2">
    <name type="scientific">Pristionchus mayeri</name>
    <dbReference type="NCBI Taxonomy" id="1317129"/>
    <lineage>
        <taxon>Eukaryota</taxon>
        <taxon>Metazoa</taxon>
        <taxon>Ecdysozoa</taxon>
        <taxon>Nematoda</taxon>
        <taxon>Chromadorea</taxon>
        <taxon>Rhabditida</taxon>
        <taxon>Rhabditina</taxon>
        <taxon>Diplogasteromorpha</taxon>
        <taxon>Diplogasteroidea</taxon>
        <taxon>Neodiplogasteridae</taxon>
        <taxon>Pristionchus</taxon>
    </lineage>
</organism>
<feature type="non-terminal residue" evidence="1">
    <location>
        <position position="1"/>
    </location>
</feature>
<proteinExistence type="predicted"/>
<keyword evidence="2" id="KW-1185">Reference proteome</keyword>
<dbReference type="Proteomes" id="UP001328107">
    <property type="component" value="Unassembled WGS sequence"/>
</dbReference>
<gene>
    <name evidence="1" type="ORF">PMAYCL1PPCAC_23133</name>
</gene>
<evidence type="ECO:0000313" key="1">
    <source>
        <dbReference type="EMBL" id="GMR52938.1"/>
    </source>
</evidence>